<organism evidence="1 2">
    <name type="scientific">Folsomia candida</name>
    <name type="common">Springtail</name>
    <dbReference type="NCBI Taxonomy" id="158441"/>
    <lineage>
        <taxon>Eukaryota</taxon>
        <taxon>Metazoa</taxon>
        <taxon>Ecdysozoa</taxon>
        <taxon>Arthropoda</taxon>
        <taxon>Hexapoda</taxon>
        <taxon>Collembola</taxon>
        <taxon>Entomobryomorpha</taxon>
        <taxon>Isotomoidea</taxon>
        <taxon>Isotomidae</taxon>
        <taxon>Proisotominae</taxon>
        <taxon>Folsomia</taxon>
    </lineage>
</organism>
<evidence type="ECO:0000313" key="1">
    <source>
        <dbReference type="EMBL" id="OXA50120.1"/>
    </source>
</evidence>
<name>A0A226DYJ0_FOLCA</name>
<keyword evidence="2" id="KW-1185">Reference proteome</keyword>
<reference evidence="1 2" key="1">
    <citation type="submission" date="2015-12" db="EMBL/GenBank/DDBJ databases">
        <title>The genome of Folsomia candida.</title>
        <authorList>
            <person name="Faddeeva A."/>
            <person name="Derks M.F."/>
            <person name="Anvar Y."/>
            <person name="Smit S."/>
            <person name="Van Straalen N."/>
            <person name="Roelofs D."/>
        </authorList>
    </citation>
    <scope>NUCLEOTIDE SEQUENCE [LARGE SCALE GENOMIC DNA]</scope>
    <source>
        <strain evidence="1 2">VU population</strain>
        <tissue evidence="1">Whole body</tissue>
    </source>
</reference>
<protein>
    <submittedName>
        <fullName evidence="1">Uncharacterized protein</fullName>
    </submittedName>
</protein>
<sequence length="160" mass="17891">MSVDYVELLEEEIEESLPIVLENDRLPLLSQGLPIANNFILRNPSIPIQKIVYRKPGLNNSIHVYPIQREAWVATNRTFTQADIPEMCGCRCSTRPRSSSVCDTCFEFDPAVDFADLDDFFDSPDSTPGNSPIKQKKGGGESVVKIPITNELKQPLLLIV</sequence>
<dbReference type="EMBL" id="LNIX01000009">
    <property type="protein sequence ID" value="OXA50120.1"/>
    <property type="molecule type" value="Genomic_DNA"/>
</dbReference>
<proteinExistence type="predicted"/>
<dbReference type="Proteomes" id="UP000198287">
    <property type="component" value="Unassembled WGS sequence"/>
</dbReference>
<dbReference type="OrthoDB" id="10618964at2759"/>
<dbReference type="AlphaFoldDB" id="A0A226DYJ0"/>
<gene>
    <name evidence="1" type="ORF">Fcan01_15302</name>
</gene>
<evidence type="ECO:0000313" key="2">
    <source>
        <dbReference type="Proteomes" id="UP000198287"/>
    </source>
</evidence>
<comment type="caution">
    <text evidence="1">The sequence shown here is derived from an EMBL/GenBank/DDBJ whole genome shotgun (WGS) entry which is preliminary data.</text>
</comment>
<accession>A0A226DYJ0</accession>